<protein>
    <submittedName>
        <fullName evidence="2">Uncharacterized protein</fullName>
    </submittedName>
</protein>
<accession>A0A433Q9D0</accession>
<feature type="region of interest" description="Disordered" evidence="1">
    <location>
        <begin position="56"/>
        <end position="94"/>
    </location>
</feature>
<proteinExistence type="predicted"/>
<evidence type="ECO:0000313" key="3">
    <source>
        <dbReference type="Proteomes" id="UP000274822"/>
    </source>
</evidence>
<comment type="caution">
    <text evidence="2">The sequence shown here is derived from an EMBL/GenBank/DDBJ whole genome shotgun (WGS) entry which is preliminary data.</text>
</comment>
<dbReference type="EMBL" id="RBNJ01010489">
    <property type="protein sequence ID" value="RUS26418.1"/>
    <property type="molecule type" value="Genomic_DNA"/>
</dbReference>
<evidence type="ECO:0000313" key="2">
    <source>
        <dbReference type="EMBL" id="RUS26418.1"/>
    </source>
</evidence>
<feature type="compositionally biased region" description="Acidic residues" evidence="1">
    <location>
        <begin position="169"/>
        <end position="181"/>
    </location>
</feature>
<feature type="compositionally biased region" description="Basic and acidic residues" evidence="1">
    <location>
        <begin position="144"/>
        <end position="162"/>
    </location>
</feature>
<feature type="compositionally biased region" description="Polar residues" evidence="1">
    <location>
        <begin position="66"/>
        <end position="85"/>
    </location>
</feature>
<organism evidence="2 3">
    <name type="scientific">Jimgerdemannia flammicorona</name>
    <dbReference type="NCBI Taxonomy" id="994334"/>
    <lineage>
        <taxon>Eukaryota</taxon>
        <taxon>Fungi</taxon>
        <taxon>Fungi incertae sedis</taxon>
        <taxon>Mucoromycota</taxon>
        <taxon>Mucoromycotina</taxon>
        <taxon>Endogonomycetes</taxon>
        <taxon>Endogonales</taxon>
        <taxon>Endogonaceae</taxon>
        <taxon>Jimgerdemannia</taxon>
    </lineage>
</organism>
<sequence>MAVMQVKLFWDGVLVAIGEQKSTRYTRDYLLTPYPTSLFKPLPWPTHFPTDYAIQRRRNSTSRNSQDFTNNIDKPLSSDTNNAQPKPSHGRKVSFDLSHNTVHILPSNKQLKLMIQERERQERARATADMTGASTSEDDEIDSEDKAHTPELDFCRDSKDEMEMPSDTNSEDSSGEAEEQAPTELIQGESSASATLSGLDAQLTKKKRKREKKSSAKKNSNVHAVKIADKSEVQLSETGVSPDAAMTEAEAINITTTKDKELDLINEAGTDSGFLESVAFADAIGNVGSPVVDVDEVYYREKYFPNDLLRAIAEENNAEDAWSEGSVEVTAVNDSDDEGVNFFQASTSPYPVDNVFDTPHPLMESASTPPTDFDQYSADHTYNFDDGSSSAGSSPYSLLDEDELDNLQELGSLAIITADDDKTACHRGGLIKGWVVANANSARSKMDADDDGESQQVAPWARATEGLIQGDVH</sequence>
<feature type="compositionally biased region" description="Basic residues" evidence="1">
    <location>
        <begin position="204"/>
        <end position="216"/>
    </location>
</feature>
<dbReference type="Proteomes" id="UP000274822">
    <property type="component" value="Unassembled WGS sequence"/>
</dbReference>
<dbReference type="AlphaFoldDB" id="A0A433Q9D0"/>
<evidence type="ECO:0000256" key="1">
    <source>
        <dbReference type="SAM" id="MobiDB-lite"/>
    </source>
</evidence>
<keyword evidence="3" id="KW-1185">Reference proteome</keyword>
<name>A0A433Q9D0_9FUNG</name>
<reference evidence="2 3" key="1">
    <citation type="journal article" date="2018" name="New Phytol.">
        <title>Phylogenomics of Endogonaceae and evolution of mycorrhizas within Mucoromycota.</title>
        <authorList>
            <person name="Chang Y."/>
            <person name="Desiro A."/>
            <person name="Na H."/>
            <person name="Sandor L."/>
            <person name="Lipzen A."/>
            <person name="Clum A."/>
            <person name="Barry K."/>
            <person name="Grigoriev I.V."/>
            <person name="Martin F.M."/>
            <person name="Stajich J.E."/>
            <person name="Smith M.E."/>
            <person name="Bonito G."/>
            <person name="Spatafora J.W."/>
        </authorList>
    </citation>
    <scope>NUCLEOTIDE SEQUENCE [LARGE SCALE GENOMIC DNA]</scope>
    <source>
        <strain evidence="2 3">AD002</strain>
    </source>
</reference>
<feature type="region of interest" description="Disordered" evidence="1">
    <location>
        <begin position="119"/>
        <end position="244"/>
    </location>
</feature>
<feature type="region of interest" description="Disordered" evidence="1">
    <location>
        <begin position="443"/>
        <end position="473"/>
    </location>
</feature>
<gene>
    <name evidence="2" type="ORF">BC938DRAFT_470790</name>
</gene>